<keyword evidence="3" id="KW-1185">Reference proteome</keyword>
<dbReference type="AlphaFoldDB" id="A0A4P7GL81"/>
<proteinExistence type="predicted"/>
<evidence type="ECO:0000256" key="1">
    <source>
        <dbReference type="SAM" id="MobiDB-lite"/>
    </source>
</evidence>
<dbReference type="RefSeq" id="WP_135077556.1">
    <property type="nucleotide sequence ID" value="NZ_CP038267.1"/>
</dbReference>
<dbReference type="OrthoDB" id="3790875at2"/>
<name>A0A4P7GL81_9ACTN</name>
<protein>
    <submittedName>
        <fullName evidence="2">Uncharacterized protein</fullName>
    </submittedName>
</protein>
<accession>A0A4P7GL81</accession>
<evidence type="ECO:0000313" key="3">
    <source>
        <dbReference type="Proteomes" id="UP000294894"/>
    </source>
</evidence>
<feature type="region of interest" description="Disordered" evidence="1">
    <location>
        <begin position="70"/>
        <end position="89"/>
    </location>
</feature>
<sequence>MSDPGTARAWGWVAHLRDGGTTPWRSWAGTAEPAAPFLPGAQQLELLRLLNDVRPVSPALAGQVLAADPPRRHRPALPLTGGAPVPDHGPRPVDPVDLPAEELAELAAVVLAQRLSTVTPPRPRVGRRRPWAVRYHLHGDPELARDVRRHLVAHGRPPAPHGGRVIVMAADAGRMLTDLWTHAALGGGIVPWSEWWAQRVVRDRLPVRADVLRSAQAGLAIPGARGVHVVTDPALAPRLAGLRRPLPPPPTYAAAAVDLGRRVVGALRPVVPPETRHAVVGEVLRPMLATIDGPPLVVPPAHRAWVDEHATQVLARIHAAPRRYPVHGDPERLLRVDRPGAETVRPRDTLAAGIRLLLTETGPTGRAEEES</sequence>
<dbReference type="KEGG" id="noy:EXE57_11285"/>
<gene>
    <name evidence="2" type="ORF">EXE57_11285</name>
</gene>
<organism evidence="2 3">
    <name type="scientific">Nocardioides euryhalodurans</name>
    <dbReference type="NCBI Taxonomy" id="2518370"/>
    <lineage>
        <taxon>Bacteria</taxon>
        <taxon>Bacillati</taxon>
        <taxon>Actinomycetota</taxon>
        <taxon>Actinomycetes</taxon>
        <taxon>Propionibacteriales</taxon>
        <taxon>Nocardioidaceae</taxon>
        <taxon>Nocardioides</taxon>
    </lineage>
</organism>
<dbReference type="EMBL" id="CP038267">
    <property type="protein sequence ID" value="QBR92790.1"/>
    <property type="molecule type" value="Genomic_DNA"/>
</dbReference>
<dbReference type="Proteomes" id="UP000294894">
    <property type="component" value="Chromosome"/>
</dbReference>
<evidence type="ECO:0000313" key="2">
    <source>
        <dbReference type="EMBL" id="QBR92790.1"/>
    </source>
</evidence>
<reference evidence="2 3" key="1">
    <citation type="submission" date="2019-03" db="EMBL/GenBank/DDBJ databases">
        <title>Three New Species of Nocardioides, Nocardioides euryhalodurans sp. nov., Nocardioides seonyuensis sp. nov. and Nocardioides eburneoflavus sp. nov., Iolated from Soil.</title>
        <authorList>
            <person name="Roh S.G."/>
            <person name="Lee C."/>
            <person name="Kim M.-K."/>
            <person name="Kim S.B."/>
        </authorList>
    </citation>
    <scope>NUCLEOTIDE SEQUENCE [LARGE SCALE GENOMIC DNA]</scope>
    <source>
        <strain evidence="2 3">MMS17-SY117</strain>
    </source>
</reference>